<name>B7FUK9_PHATC</name>
<dbReference type="OrthoDB" id="60033at2759"/>
<dbReference type="eggNOG" id="KOG0627">
    <property type="taxonomic scope" value="Eukaryota"/>
</dbReference>
<dbReference type="Gene3D" id="1.10.10.10">
    <property type="entry name" value="Winged helix-like DNA-binding domain superfamily/Winged helix DNA-binding domain"/>
    <property type="match status" value="1"/>
</dbReference>
<dbReference type="Proteomes" id="UP000000759">
    <property type="component" value="Chromosome 4"/>
</dbReference>
<feature type="compositionally biased region" description="Acidic residues" evidence="5">
    <location>
        <begin position="162"/>
        <end position="171"/>
    </location>
</feature>
<dbReference type="PANTHER" id="PTHR10015">
    <property type="entry name" value="HEAT SHOCK TRANSCRIPTION FACTOR"/>
    <property type="match status" value="1"/>
</dbReference>
<dbReference type="InterPro" id="IPR036388">
    <property type="entry name" value="WH-like_DNA-bd_sf"/>
</dbReference>
<dbReference type="GO" id="GO:0005634">
    <property type="term" value="C:nucleus"/>
    <property type="evidence" value="ECO:0007669"/>
    <property type="project" value="UniProtKB-SubCell"/>
</dbReference>
<gene>
    <name evidence="7" type="ORF">PHATRDRAFT_44586</name>
</gene>
<dbReference type="GO" id="GO:0043565">
    <property type="term" value="F:sequence-specific DNA binding"/>
    <property type="evidence" value="ECO:0007669"/>
    <property type="project" value="InterPro"/>
</dbReference>
<evidence type="ECO:0000256" key="3">
    <source>
        <dbReference type="ARBA" id="ARBA00023242"/>
    </source>
</evidence>
<sequence>MRSRYKLMFCPVTFCTESGVCRYFMIVLSSNHKSSFKVGDDIQKSSHAHRSDFWNCMDSRIPNFSKPSNSKKCFPRAPAELGRSGAKKNDLPLFPPRLHTVAASVVTKTRLLVPKILRLDPKILIESMTEGKTDEKPIEDAQVATGAATGGEKPDRINTGDDSGDKDDCSDLTDNNNPEGEEQAPKSFPQKLMDILSNEDNTEIISWLPHGNGFIINKKKTFANDVLPKYFKASKFTSFTRKLNRWGFTRVPRGPETGAYFHKLFRRDKPELCLQMTSNSGNKYQTSPMQQQLLPNGSGGEKSSEAGEGADSKPKEETGEEADASKEQDEAQESIIKPKAVDEV</sequence>
<proteinExistence type="inferred from homology"/>
<evidence type="ECO:0000256" key="2">
    <source>
        <dbReference type="ARBA" id="ARBA00023125"/>
    </source>
</evidence>
<dbReference type="PaxDb" id="2850-Phatr44586"/>
<dbReference type="GO" id="GO:0003700">
    <property type="term" value="F:DNA-binding transcription factor activity"/>
    <property type="evidence" value="ECO:0007669"/>
    <property type="project" value="InterPro"/>
</dbReference>
<dbReference type="GeneID" id="7197606"/>
<dbReference type="InterPro" id="IPR036390">
    <property type="entry name" value="WH_DNA-bd_sf"/>
</dbReference>
<dbReference type="EMBL" id="CM000607">
    <property type="protein sequence ID" value="EEC50281.1"/>
    <property type="molecule type" value="Genomic_DNA"/>
</dbReference>
<keyword evidence="3" id="KW-0539">Nucleus</keyword>
<comment type="subcellular location">
    <subcellularLocation>
        <location evidence="1">Nucleus</location>
    </subcellularLocation>
</comment>
<organism evidence="7 8">
    <name type="scientific">Phaeodactylum tricornutum (strain CCAP 1055/1)</name>
    <dbReference type="NCBI Taxonomy" id="556484"/>
    <lineage>
        <taxon>Eukaryota</taxon>
        <taxon>Sar</taxon>
        <taxon>Stramenopiles</taxon>
        <taxon>Ochrophyta</taxon>
        <taxon>Bacillariophyta</taxon>
        <taxon>Bacillariophyceae</taxon>
        <taxon>Bacillariophycidae</taxon>
        <taxon>Naviculales</taxon>
        <taxon>Phaeodactylaceae</taxon>
        <taxon>Phaeodactylum</taxon>
    </lineage>
</organism>
<dbReference type="KEGG" id="pti:PHATRDRAFT_44586"/>
<dbReference type="SUPFAM" id="SSF46785">
    <property type="entry name" value="Winged helix' DNA-binding domain"/>
    <property type="match status" value="1"/>
</dbReference>
<accession>B7FUK9</accession>
<protein>
    <recommendedName>
        <fullName evidence="6">HSF-type DNA-binding domain-containing protein</fullName>
    </recommendedName>
</protein>
<comment type="similarity">
    <text evidence="4">Belongs to the HSF family.</text>
</comment>
<dbReference type="PANTHER" id="PTHR10015:SF206">
    <property type="entry name" value="HSF-TYPE DNA-BINDING DOMAIN-CONTAINING PROTEIN"/>
    <property type="match status" value="1"/>
</dbReference>
<feature type="compositionally biased region" description="Basic and acidic residues" evidence="5">
    <location>
        <begin position="302"/>
        <end position="329"/>
    </location>
</feature>
<dbReference type="InParanoid" id="B7FUK9"/>
<dbReference type="PRINTS" id="PR00056">
    <property type="entry name" value="HSFDOMAIN"/>
</dbReference>
<dbReference type="FunFam" id="1.10.10.10:FF:000479">
    <property type="entry name" value="Predicted protein"/>
    <property type="match status" value="1"/>
</dbReference>
<feature type="compositionally biased region" description="Polar residues" evidence="5">
    <location>
        <begin position="277"/>
        <end position="295"/>
    </location>
</feature>
<dbReference type="AlphaFoldDB" id="B7FUK9"/>
<evidence type="ECO:0000259" key="6">
    <source>
        <dbReference type="SMART" id="SM00415"/>
    </source>
</evidence>
<reference evidence="7 8" key="1">
    <citation type="journal article" date="2008" name="Nature">
        <title>The Phaeodactylum genome reveals the evolutionary history of diatom genomes.</title>
        <authorList>
            <person name="Bowler C."/>
            <person name="Allen A.E."/>
            <person name="Badger J.H."/>
            <person name="Grimwood J."/>
            <person name="Jabbari K."/>
            <person name="Kuo A."/>
            <person name="Maheswari U."/>
            <person name="Martens C."/>
            <person name="Maumus F."/>
            <person name="Otillar R.P."/>
            <person name="Rayko E."/>
            <person name="Salamov A."/>
            <person name="Vandepoele K."/>
            <person name="Beszteri B."/>
            <person name="Gruber A."/>
            <person name="Heijde M."/>
            <person name="Katinka M."/>
            <person name="Mock T."/>
            <person name="Valentin K."/>
            <person name="Verret F."/>
            <person name="Berges J.A."/>
            <person name="Brownlee C."/>
            <person name="Cadoret J.P."/>
            <person name="Chiovitti A."/>
            <person name="Choi C.J."/>
            <person name="Coesel S."/>
            <person name="De Martino A."/>
            <person name="Detter J.C."/>
            <person name="Durkin C."/>
            <person name="Falciatore A."/>
            <person name="Fournet J."/>
            <person name="Haruta M."/>
            <person name="Huysman M.J."/>
            <person name="Jenkins B.D."/>
            <person name="Jiroutova K."/>
            <person name="Jorgensen R.E."/>
            <person name="Joubert Y."/>
            <person name="Kaplan A."/>
            <person name="Kroger N."/>
            <person name="Kroth P.G."/>
            <person name="La Roche J."/>
            <person name="Lindquist E."/>
            <person name="Lommer M."/>
            <person name="Martin-Jezequel V."/>
            <person name="Lopez P.J."/>
            <person name="Lucas S."/>
            <person name="Mangogna M."/>
            <person name="McGinnis K."/>
            <person name="Medlin L.K."/>
            <person name="Montsant A."/>
            <person name="Oudot-Le Secq M.P."/>
            <person name="Napoli C."/>
            <person name="Obornik M."/>
            <person name="Parker M.S."/>
            <person name="Petit J.L."/>
            <person name="Porcel B.M."/>
            <person name="Poulsen N."/>
            <person name="Robison M."/>
            <person name="Rychlewski L."/>
            <person name="Rynearson T.A."/>
            <person name="Schmutz J."/>
            <person name="Shapiro H."/>
            <person name="Siaut M."/>
            <person name="Stanley M."/>
            <person name="Sussman M.R."/>
            <person name="Taylor A.R."/>
            <person name="Vardi A."/>
            <person name="von Dassow P."/>
            <person name="Vyverman W."/>
            <person name="Willis A."/>
            <person name="Wyrwicz L.S."/>
            <person name="Rokhsar D.S."/>
            <person name="Weissenbach J."/>
            <person name="Armbrust E.V."/>
            <person name="Green B.R."/>
            <person name="Van de Peer Y."/>
            <person name="Grigoriev I.V."/>
        </authorList>
    </citation>
    <scope>NUCLEOTIDE SEQUENCE [LARGE SCALE GENOMIC DNA]</scope>
    <source>
        <strain evidence="7 8">CCAP 1055/1</strain>
    </source>
</reference>
<dbReference type="RefSeq" id="XP_002178616.1">
    <property type="nucleotide sequence ID" value="XM_002178580.1"/>
</dbReference>
<evidence type="ECO:0000256" key="5">
    <source>
        <dbReference type="SAM" id="MobiDB-lite"/>
    </source>
</evidence>
<dbReference type="Pfam" id="PF00447">
    <property type="entry name" value="HSF_DNA-bind"/>
    <property type="match status" value="1"/>
</dbReference>
<keyword evidence="8" id="KW-1185">Reference proteome</keyword>
<evidence type="ECO:0000313" key="7">
    <source>
        <dbReference type="EMBL" id="EEC50281.1"/>
    </source>
</evidence>
<evidence type="ECO:0000256" key="4">
    <source>
        <dbReference type="RuleBase" id="RU004020"/>
    </source>
</evidence>
<keyword evidence="2" id="KW-0238">DNA-binding</keyword>
<dbReference type="InterPro" id="IPR000232">
    <property type="entry name" value="HSF_DNA-bd"/>
</dbReference>
<reference evidence="8" key="2">
    <citation type="submission" date="2008-08" db="EMBL/GenBank/DDBJ databases">
        <authorList>
            <consortium name="Diatom Consortium"/>
            <person name="Grigoriev I."/>
            <person name="Grimwood J."/>
            <person name="Kuo A."/>
            <person name="Otillar R.P."/>
            <person name="Salamov A."/>
            <person name="Detter J.C."/>
            <person name="Lindquist E."/>
            <person name="Shapiro H."/>
            <person name="Lucas S."/>
            <person name="Glavina del Rio T."/>
            <person name="Pitluck S."/>
            <person name="Rokhsar D."/>
            <person name="Bowler C."/>
        </authorList>
    </citation>
    <scope>GENOME REANNOTATION</scope>
    <source>
        <strain evidence="8">CCAP 1055/1</strain>
    </source>
</reference>
<evidence type="ECO:0000256" key="1">
    <source>
        <dbReference type="ARBA" id="ARBA00004123"/>
    </source>
</evidence>
<feature type="region of interest" description="Disordered" evidence="5">
    <location>
        <begin position="277"/>
        <end position="344"/>
    </location>
</feature>
<feature type="domain" description="HSF-type DNA-binding" evidence="6">
    <location>
        <begin position="184"/>
        <end position="279"/>
    </location>
</feature>
<evidence type="ECO:0000313" key="8">
    <source>
        <dbReference type="Proteomes" id="UP000000759"/>
    </source>
</evidence>
<dbReference type="SMART" id="SM00415">
    <property type="entry name" value="HSF"/>
    <property type="match status" value="1"/>
</dbReference>
<feature type="region of interest" description="Disordered" evidence="5">
    <location>
        <begin position="144"/>
        <end position="189"/>
    </location>
</feature>